<dbReference type="OrthoDB" id="3691025at2"/>
<dbReference type="PRINTS" id="PR00080">
    <property type="entry name" value="SDRFAMILY"/>
</dbReference>
<dbReference type="FunFam" id="3.40.50.720:FF:000084">
    <property type="entry name" value="Short-chain dehydrogenase reductase"/>
    <property type="match status" value="1"/>
</dbReference>
<keyword evidence="2" id="KW-0560">Oxidoreductase</keyword>
<dbReference type="GO" id="GO:0016616">
    <property type="term" value="F:oxidoreductase activity, acting on the CH-OH group of donors, NAD or NADP as acceptor"/>
    <property type="evidence" value="ECO:0007669"/>
    <property type="project" value="TreeGrafter"/>
</dbReference>
<keyword evidence="5" id="KW-1185">Reference proteome</keyword>
<dbReference type="PRINTS" id="PR00081">
    <property type="entry name" value="GDHRDH"/>
</dbReference>
<organism evidence="4 5">
    <name type="scientific">Kribbella capetownensis</name>
    <dbReference type="NCBI Taxonomy" id="1572659"/>
    <lineage>
        <taxon>Bacteria</taxon>
        <taxon>Bacillati</taxon>
        <taxon>Actinomycetota</taxon>
        <taxon>Actinomycetes</taxon>
        <taxon>Propionibacteriales</taxon>
        <taxon>Kribbellaceae</taxon>
        <taxon>Kribbella</taxon>
    </lineage>
</organism>
<protein>
    <submittedName>
        <fullName evidence="4">SDR family NAD(P)-dependent oxidoreductase</fullName>
    </submittedName>
</protein>
<comment type="caution">
    <text evidence="4">The sequence shown here is derived from an EMBL/GenBank/DDBJ whole genome shotgun (WGS) entry which is preliminary data.</text>
</comment>
<dbReference type="Gene3D" id="3.40.50.720">
    <property type="entry name" value="NAD(P)-binding Rossmann-like Domain"/>
    <property type="match status" value="1"/>
</dbReference>
<dbReference type="EMBL" id="SJKD01000002">
    <property type="protein sequence ID" value="TCC51256.1"/>
    <property type="molecule type" value="Genomic_DNA"/>
</dbReference>
<dbReference type="InterPro" id="IPR002347">
    <property type="entry name" value="SDR_fam"/>
</dbReference>
<reference evidence="4 5" key="1">
    <citation type="submission" date="2019-02" db="EMBL/GenBank/DDBJ databases">
        <title>Kribbella capetownensis sp. nov. and Kribbella speibonae sp. nov., isolated from soil.</title>
        <authorList>
            <person name="Curtis S.M."/>
            <person name="Norton I."/>
            <person name="Everest G.J."/>
            <person name="Meyers P.R."/>
        </authorList>
    </citation>
    <scope>NUCLEOTIDE SEQUENCE [LARGE SCALE GENOMIC DNA]</scope>
    <source>
        <strain evidence="4 5">YM53</strain>
    </source>
</reference>
<evidence type="ECO:0000256" key="2">
    <source>
        <dbReference type="ARBA" id="ARBA00023002"/>
    </source>
</evidence>
<evidence type="ECO:0000313" key="5">
    <source>
        <dbReference type="Proteomes" id="UP000293342"/>
    </source>
</evidence>
<evidence type="ECO:0000256" key="3">
    <source>
        <dbReference type="RuleBase" id="RU000363"/>
    </source>
</evidence>
<dbReference type="CDD" id="cd05233">
    <property type="entry name" value="SDR_c"/>
    <property type="match status" value="1"/>
</dbReference>
<dbReference type="AlphaFoldDB" id="A0A4R0K0M7"/>
<dbReference type="SUPFAM" id="SSF51735">
    <property type="entry name" value="NAD(P)-binding Rossmann-fold domains"/>
    <property type="match status" value="1"/>
</dbReference>
<gene>
    <name evidence="4" type="ORF">E0H75_14135</name>
</gene>
<dbReference type="InterPro" id="IPR036291">
    <property type="entry name" value="NAD(P)-bd_dom_sf"/>
</dbReference>
<proteinExistence type="inferred from homology"/>
<name>A0A4R0K0M7_9ACTN</name>
<accession>A0A4R0K0M7</accession>
<comment type="similarity">
    <text evidence="1 3">Belongs to the short-chain dehydrogenases/reductases (SDR) family.</text>
</comment>
<dbReference type="Pfam" id="PF00106">
    <property type="entry name" value="adh_short"/>
    <property type="match status" value="1"/>
</dbReference>
<sequence>MDSLAGRTAFVTGGARGIGLAIARSLAGRGVSVAVADLDESALHAAEAELSAVTSARSYLLDVRDRRRYAEIANVVEADLGPVSIVVNNAGVIDSVAPARMDHTLWDYVMGVNAGGVYNGLQAFVPRMIERGLGGHIVNTASAAGLFVDGQSLLYKSGFLYHASKYAVVGLSESLRVELAHHGIGVSVLCPGPVATDMVENTQRFRPADAPQRSAKINTILEAAQKLVRDHGVSPAVVGELVVDAMVENRPYILTAPDNAAPIRSRMEALLDAVPQDPAQPE</sequence>
<dbReference type="RefSeq" id="WP_131513940.1">
    <property type="nucleotide sequence ID" value="NZ_SJKD01000002.1"/>
</dbReference>
<dbReference type="Proteomes" id="UP000293342">
    <property type="component" value="Unassembled WGS sequence"/>
</dbReference>
<evidence type="ECO:0000256" key="1">
    <source>
        <dbReference type="ARBA" id="ARBA00006484"/>
    </source>
</evidence>
<dbReference type="PANTHER" id="PTHR42760">
    <property type="entry name" value="SHORT-CHAIN DEHYDROGENASES/REDUCTASES FAMILY MEMBER"/>
    <property type="match status" value="1"/>
</dbReference>
<evidence type="ECO:0000313" key="4">
    <source>
        <dbReference type="EMBL" id="TCC51256.1"/>
    </source>
</evidence>